<name>A0A136J5T4_9PEZI</name>
<dbReference type="Pfam" id="PF02668">
    <property type="entry name" value="TauD"/>
    <property type="match status" value="1"/>
</dbReference>
<dbReference type="InParanoid" id="A0A136J5T4"/>
<reference evidence="5" key="1">
    <citation type="submission" date="2016-02" db="EMBL/GenBank/DDBJ databases">
        <title>Draft genome sequence of Microdochium bolleyi, a fungal endophyte of beachgrass.</title>
        <authorList>
            <consortium name="DOE Joint Genome Institute"/>
            <person name="David A.S."/>
            <person name="May G."/>
            <person name="Haridas S."/>
            <person name="Lim J."/>
            <person name="Wang M."/>
            <person name="Labutti K."/>
            <person name="Lipzen A."/>
            <person name="Barry K."/>
            <person name="Grigoriev I.V."/>
        </authorList>
    </citation>
    <scope>NUCLEOTIDE SEQUENCE [LARGE SCALE GENOMIC DNA]</scope>
    <source>
        <strain evidence="5">J235TASD1</strain>
    </source>
</reference>
<dbReference type="InterPro" id="IPR003819">
    <property type="entry name" value="TauD/TfdA-like"/>
</dbReference>
<evidence type="ECO:0000313" key="4">
    <source>
        <dbReference type="EMBL" id="KXJ92502.1"/>
    </source>
</evidence>
<feature type="domain" description="TauD/TfdA-like" evidence="3">
    <location>
        <begin position="41"/>
        <end position="292"/>
    </location>
</feature>
<dbReference type="InterPro" id="IPR050411">
    <property type="entry name" value="AlphaKG_dependent_hydroxylases"/>
</dbReference>
<dbReference type="InterPro" id="IPR042098">
    <property type="entry name" value="TauD-like_sf"/>
</dbReference>
<dbReference type="Proteomes" id="UP000070501">
    <property type="component" value="Unassembled WGS sequence"/>
</dbReference>
<feature type="region of interest" description="Disordered" evidence="2">
    <location>
        <begin position="352"/>
        <end position="381"/>
    </location>
</feature>
<dbReference type="PANTHER" id="PTHR10696:SF54">
    <property type="entry name" value="FAMILY OXIDOREDUCTASE, PUTATIVE (AFU_ORTHOLOGUE AFUA_4G13850)-RELATED"/>
    <property type="match status" value="1"/>
</dbReference>
<organism evidence="4 5">
    <name type="scientific">Microdochium bolleyi</name>
    <dbReference type="NCBI Taxonomy" id="196109"/>
    <lineage>
        <taxon>Eukaryota</taxon>
        <taxon>Fungi</taxon>
        <taxon>Dikarya</taxon>
        <taxon>Ascomycota</taxon>
        <taxon>Pezizomycotina</taxon>
        <taxon>Sordariomycetes</taxon>
        <taxon>Xylariomycetidae</taxon>
        <taxon>Xylariales</taxon>
        <taxon>Microdochiaceae</taxon>
        <taxon>Microdochium</taxon>
    </lineage>
</organism>
<evidence type="ECO:0000259" key="3">
    <source>
        <dbReference type="Pfam" id="PF02668"/>
    </source>
</evidence>
<dbReference type="Gene3D" id="3.60.130.10">
    <property type="entry name" value="Clavaminate synthase-like"/>
    <property type="match status" value="1"/>
</dbReference>
<dbReference type="OrthoDB" id="272271at2759"/>
<proteinExistence type="predicted"/>
<dbReference type="AlphaFoldDB" id="A0A136J5T4"/>
<keyword evidence="1" id="KW-0560">Oxidoreductase</keyword>
<dbReference type="PANTHER" id="PTHR10696">
    <property type="entry name" value="GAMMA-BUTYROBETAINE HYDROXYLASE-RELATED"/>
    <property type="match status" value="1"/>
</dbReference>
<dbReference type="EMBL" id="KQ964248">
    <property type="protein sequence ID" value="KXJ92502.1"/>
    <property type="molecule type" value="Genomic_DNA"/>
</dbReference>
<keyword evidence="5" id="KW-1185">Reference proteome</keyword>
<protein>
    <recommendedName>
        <fullName evidence="3">TauD/TfdA-like domain-containing protein</fullName>
    </recommendedName>
</protein>
<sequence>MAKGHSLRQSMCVVELDADDVYEVEAALDNFKELELDGDEVNPDNFRLPSLHARLDLAAKSVHRSGGLAVIRGLDPAKYSVEDNTIMFLGISSYIGNQRGIQNPKGLVLSHVTELKSWTTPRERRHGIHTNRELPFHTDMGCSILAMHVRSRASSGGELCLVSSEAIHKDLQETDPEILTTLQTADWPVQVAGQRPPYVLAPLWQEHAGRLVVALDPARIGPHPAARAGLVPELRPAQLDALAAVQKLARQHQLRVASCTGDMVYLNNWSLLHGRDVYDDDALSARHVVRLWLHNTQLGWQVPPQMQAAWDAAFGFRALKVLNRYYPVAPLPQYMEPKYSNGTAAFVVDDDDESNDWSAAGGGLAPKVSPAARQEGEGPVL</sequence>
<evidence type="ECO:0000313" key="5">
    <source>
        <dbReference type="Proteomes" id="UP000070501"/>
    </source>
</evidence>
<accession>A0A136J5T4</accession>
<dbReference type="STRING" id="196109.A0A136J5T4"/>
<dbReference type="SUPFAM" id="SSF51197">
    <property type="entry name" value="Clavaminate synthase-like"/>
    <property type="match status" value="1"/>
</dbReference>
<evidence type="ECO:0000256" key="1">
    <source>
        <dbReference type="ARBA" id="ARBA00023002"/>
    </source>
</evidence>
<gene>
    <name evidence="4" type="ORF">Micbo1qcDRAFT_222250</name>
</gene>
<dbReference type="GO" id="GO:0016491">
    <property type="term" value="F:oxidoreductase activity"/>
    <property type="evidence" value="ECO:0007669"/>
    <property type="project" value="UniProtKB-KW"/>
</dbReference>
<evidence type="ECO:0000256" key="2">
    <source>
        <dbReference type="SAM" id="MobiDB-lite"/>
    </source>
</evidence>